<dbReference type="InParanoid" id="M1ZME8"/>
<gene>
    <name evidence="1" type="ORF">Lema_P125020.1</name>
</gene>
<sequence length="144" mass="15776">MTVGRGKCALPAQRRAEDVGNEGNGYNVIGHYWNMLSLIGLLPTEAVVPQCDQYPHLPRKKDSYMAIRSDTESIDCRCSVTTGSLLRSLKEGLVGPRVPPHWLADNTQHQQVDDALEVRPHGLVRAPTCASEGLCANLASHYLV</sequence>
<reference evidence="1 2" key="1">
    <citation type="journal article" date="2011" name="Nat. Commun.">
        <title>Effector diversification within compartments of the Leptosphaeria maculans genome affected by Repeat-Induced Point mutations.</title>
        <authorList>
            <person name="Rouxel T."/>
            <person name="Grandaubert J."/>
            <person name="Hane J.K."/>
            <person name="Hoede C."/>
            <person name="van de Wouw A.P."/>
            <person name="Couloux A."/>
            <person name="Dominguez V."/>
            <person name="Anthouard V."/>
            <person name="Bally P."/>
            <person name="Bourras S."/>
            <person name="Cozijnsen A.J."/>
            <person name="Ciuffetti L.M."/>
            <person name="Degrave A."/>
            <person name="Dilmaghani A."/>
            <person name="Duret L."/>
            <person name="Fudal I."/>
            <person name="Goodwin S.B."/>
            <person name="Gout L."/>
            <person name="Glaser N."/>
            <person name="Linglin J."/>
            <person name="Kema G.H.J."/>
            <person name="Lapalu N."/>
            <person name="Lawrence C.B."/>
            <person name="May K."/>
            <person name="Meyer M."/>
            <person name="Ollivier B."/>
            <person name="Poulain J."/>
            <person name="Schoch C.L."/>
            <person name="Simon A."/>
            <person name="Spatafora J.W."/>
            <person name="Stachowiak A."/>
            <person name="Turgeon B.G."/>
            <person name="Tyler B.M."/>
            <person name="Vincent D."/>
            <person name="Weissenbach J."/>
            <person name="Amselem J."/>
            <person name="Quesneville H."/>
            <person name="Oliver R.P."/>
            <person name="Wincker P."/>
            <person name="Balesdent M.-H."/>
            <person name="Howlett B.J."/>
        </authorList>
    </citation>
    <scope>NUCLEOTIDE SEQUENCE [LARGE SCALE GENOMIC DNA]</scope>
    <source>
        <strain evidence="2">JN3 / isolate v23.1.3 / race Av1-4-5-6-7-8</strain>
    </source>
</reference>
<keyword evidence="2" id="KW-1185">Reference proteome</keyword>
<evidence type="ECO:0000313" key="1">
    <source>
        <dbReference type="EMBL" id="CCT61098.1"/>
    </source>
</evidence>
<evidence type="ECO:0000313" key="2">
    <source>
        <dbReference type="Proteomes" id="UP000002668"/>
    </source>
</evidence>
<dbReference type="VEuPathDB" id="FungiDB:Lema_P125020.1"/>
<proteinExistence type="predicted"/>
<name>M1ZME8_LEPMJ</name>
<dbReference type="Proteomes" id="UP000002668">
    <property type="component" value="Genome"/>
</dbReference>
<organism evidence="1 2">
    <name type="scientific">Leptosphaeria maculans (strain JN3 / isolate v23.1.3 / race Av1-4-5-6-7-8)</name>
    <name type="common">Blackleg fungus</name>
    <name type="synonym">Phoma lingam</name>
    <dbReference type="NCBI Taxonomy" id="985895"/>
    <lineage>
        <taxon>Eukaryota</taxon>
        <taxon>Fungi</taxon>
        <taxon>Dikarya</taxon>
        <taxon>Ascomycota</taxon>
        <taxon>Pezizomycotina</taxon>
        <taxon>Dothideomycetes</taxon>
        <taxon>Pleosporomycetidae</taxon>
        <taxon>Pleosporales</taxon>
        <taxon>Pleosporineae</taxon>
        <taxon>Leptosphaeriaceae</taxon>
        <taxon>Plenodomus</taxon>
        <taxon>Plenodomus lingam/Leptosphaeria maculans species complex</taxon>
    </lineage>
</organism>
<dbReference type="EMBL" id="FP929064">
    <property type="protein sequence ID" value="CCT61098.1"/>
    <property type="molecule type" value="Genomic_DNA"/>
</dbReference>
<protein>
    <submittedName>
        <fullName evidence="1">Uncharacterized protein</fullName>
    </submittedName>
</protein>
<accession>M1ZME8</accession>
<dbReference type="AlphaFoldDB" id="M1ZME8"/>